<dbReference type="InterPro" id="IPR013762">
    <property type="entry name" value="Integrase-like_cat_sf"/>
</dbReference>
<dbReference type="GO" id="GO:0015074">
    <property type="term" value="P:DNA integration"/>
    <property type="evidence" value="ECO:0007669"/>
    <property type="project" value="InterPro"/>
</dbReference>
<dbReference type="SUPFAM" id="SSF56349">
    <property type="entry name" value="DNA breaking-rejoining enzymes"/>
    <property type="match status" value="1"/>
</dbReference>
<feature type="domain" description="Tyr recombinase" evidence="4">
    <location>
        <begin position="80"/>
        <end position="183"/>
    </location>
</feature>
<keyword evidence="6" id="KW-1185">Reference proteome</keyword>
<dbReference type="Pfam" id="PF00589">
    <property type="entry name" value="Phage_integrase"/>
    <property type="match status" value="1"/>
</dbReference>
<dbReference type="RefSeq" id="WP_275420928.1">
    <property type="nucleotide sequence ID" value="NZ_CP106877.1"/>
</dbReference>
<dbReference type="InterPro" id="IPR002104">
    <property type="entry name" value="Integrase_catalytic"/>
</dbReference>
<evidence type="ECO:0000256" key="3">
    <source>
        <dbReference type="ARBA" id="ARBA00023172"/>
    </source>
</evidence>
<keyword evidence="3" id="KW-0233">DNA recombination</keyword>
<dbReference type="InterPro" id="IPR050090">
    <property type="entry name" value="Tyrosine_recombinase_XerCD"/>
</dbReference>
<evidence type="ECO:0000259" key="4">
    <source>
        <dbReference type="PROSITE" id="PS51898"/>
    </source>
</evidence>
<comment type="similarity">
    <text evidence="1">Belongs to the 'phage' integrase family.</text>
</comment>
<dbReference type="KEGG" id="fhl:OE105_01235"/>
<evidence type="ECO:0000313" key="6">
    <source>
        <dbReference type="Proteomes" id="UP001164726"/>
    </source>
</evidence>
<dbReference type="PANTHER" id="PTHR30349:SF41">
    <property type="entry name" value="INTEGRASE_RECOMBINASE PROTEIN MJ0367-RELATED"/>
    <property type="match status" value="1"/>
</dbReference>
<dbReference type="PROSITE" id="PS51898">
    <property type="entry name" value="TYR_RECOMBINASE"/>
    <property type="match status" value="1"/>
</dbReference>
<evidence type="ECO:0000313" key="5">
    <source>
        <dbReference type="EMBL" id="WAA12796.1"/>
    </source>
</evidence>
<dbReference type="Gene3D" id="1.10.443.10">
    <property type="entry name" value="Intergrase catalytic core"/>
    <property type="match status" value="1"/>
</dbReference>
<proteinExistence type="inferred from homology"/>
<dbReference type="GO" id="GO:0003677">
    <property type="term" value="F:DNA binding"/>
    <property type="evidence" value="ECO:0007669"/>
    <property type="project" value="UniProtKB-KW"/>
</dbReference>
<organism evidence="5 6">
    <name type="scientific">Fervidibacillus halotolerans</name>
    <dbReference type="NCBI Taxonomy" id="2980027"/>
    <lineage>
        <taxon>Bacteria</taxon>
        <taxon>Bacillati</taxon>
        <taxon>Bacillota</taxon>
        <taxon>Bacilli</taxon>
        <taxon>Bacillales</taxon>
        <taxon>Bacillaceae</taxon>
        <taxon>Fervidibacillus</taxon>
    </lineage>
</organism>
<keyword evidence="2" id="KW-0238">DNA-binding</keyword>
<accession>A0A9E8RYF8</accession>
<dbReference type="InterPro" id="IPR011010">
    <property type="entry name" value="DNA_brk_join_enz"/>
</dbReference>
<sequence length="183" mass="21554">MQKISQKTVNRHLFALRSLFHYLTVETEITNGKPYFERNVMAKIPVYKVKETLNERARKLSQMIFTDDVDLQFLDYVKNEYQYSLTPSQLRYFKRDRERDIAILSLFLGTGMRVNELSNLRMKDVDFTGSKISFMRKGGKKDTITVTPSALADLQRYLDVRKERYKAEDGPNDFLFVKRSKGK</sequence>
<dbReference type="EMBL" id="CP106877">
    <property type="protein sequence ID" value="WAA12796.1"/>
    <property type="molecule type" value="Genomic_DNA"/>
</dbReference>
<evidence type="ECO:0000256" key="1">
    <source>
        <dbReference type="ARBA" id="ARBA00008857"/>
    </source>
</evidence>
<evidence type="ECO:0000256" key="2">
    <source>
        <dbReference type="ARBA" id="ARBA00023125"/>
    </source>
</evidence>
<dbReference type="AlphaFoldDB" id="A0A9E8RYF8"/>
<dbReference type="Proteomes" id="UP001164726">
    <property type="component" value="Chromosome"/>
</dbReference>
<gene>
    <name evidence="5" type="ORF">OE105_01235</name>
</gene>
<protein>
    <submittedName>
        <fullName evidence="5">Tyrosine-type recombinase/integrase</fullName>
    </submittedName>
</protein>
<name>A0A9E8RYF8_9BACI</name>
<reference evidence="5" key="1">
    <citation type="submission" date="2022-09" db="EMBL/GenBank/DDBJ databases">
        <title>Complete Genomes of Fervidibacillus albus and Fervidibacillus halotolerans isolated from tidal flat sediments.</title>
        <authorList>
            <person name="Kwon K.K."/>
            <person name="Yang S.-H."/>
            <person name="Park M.J."/>
            <person name="Oh H.-M."/>
        </authorList>
    </citation>
    <scope>NUCLEOTIDE SEQUENCE</scope>
    <source>
        <strain evidence="5">MEBiC13594</strain>
    </source>
</reference>
<dbReference type="PANTHER" id="PTHR30349">
    <property type="entry name" value="PHAGE INTEGRASE-RELATED"/>
    <property type="match status" value="1"/>
</dbReference>
<dbReference type="GO" id="GO:0006310">
    <property type="term" value="P:DNA recombination"/>
    <property type="evidence" value="ECO:0007669"/>
    <property type="project" value="UniProtKB-KW"/>
</dbReference>